<evidence type="ECO:0000256" key="1">
    <source>
        <dbReference type="SAM" id="MobiDB-lite"/>
    </source>
</evidence>
<dbReference type="AlphaFoldDB" id="A0AAV7T6K3"/>
<evidence type="ECO:0000313" key="3">
    <source>
        <dbReference type="Proteomes" id="UP001066276"/>
    </source>
</evidence>
<evidence type="ECO:0000313" key="2">
    <source>
        <dbReference type="EMBL" id="KAJ1171714.1"/>
    </source>
</evidence>
<feature type="compositionally biased region" description="Basic residues" evidence="1">
    <location>
        <begin position="1"/>
        <end position="10"/>
    </location>
</feature>
<sequence length="120" mass="13038">MNHCHRKSSGGRHGEPESHKGQSAEPLLQEGLCVVMRRGGEPRRAERESAVGRLPSQRIVGVAVAPRRGEGATPDCIQLHFYGWRRGSAVNPVACAVNVNQPLGYSRLQESASHPHLCVV</sequence>
<protein>
    <submittedName>
        <fullName evidence="2">Uncharacterized protein</fullName>
    </submittedName>
</protein>
<dbReference type="Proteomes" id="UP001066276">
    <property type="component" value="Chromosome 4_1"/>
</dbReference>
<feature type="region of interest" description="Disordered" evidence="1">
    <location>
        <begin position="1"/>
        <end position="29"/>
    </location>
</feature>
<name>A0AAV7T6K3_PLEWA</name>
<proteinExistence type="predicted"/>
<organism evidence="2 3">
    <name type="scientific">Pleurodeles waltl</name>
    <name type="common">Iberian ribbed newt</name>
    <dbReference type="NCBI Taxonomy" id="8319"/>
    <lineage>
        <taxon>Eukaryota</taxon>
        <taxon>Metazoa</taxon>
        <taxon>Chordata</taxon>
        <taxon>Craniata</taxon>
        <taxon>Vertebrata</taxon>
        <taxon>Euteleostomi</taxon>
        <taxon>Amphibia</taxon>
        <taxon>Batrachia</taxon>
        <taxon>Caudata</taxon>
        <taxon>Salamandroidea</taxon>
        <taxon>Salamandridae</taxon>
        <taxon>Pleurodelinae</taxon>
        <taxon>Pleurodeles</taxon>
    </lineage>
</organism>
<accession>A0AAV7T6K3</accession>
<keyword evidence="3" id="KW-1185">Reference proteome</keyword>
<comment type="caution">
    <text evidence="2">The sequence shown here is derived from an EMBL/GenBank/DDBJ whole genome shotgun (WGS) entry which is preliminary data.</text>
</comment>
<gene>
    <name evidence="2" type="ORF">NDU88_003572</name>
</gene>
<feature type="compositionally biased region" description="Basic and acidic residues" evidence="1">
    <location>
        <begin position="12"/>
        <end position="22"/>
    </location>
</feature>
<dbReference type="EMBL" id="JANPWB010000007">
    <property type="protein sequence ID" value="KAJ1171714.1"/>
    <property type="molecule type" value="Genomic_DNA"/>
</dbReference>
<reference evidence="2" key="1">
    <citation type="journal article" date="2022" name="bioRxiv">
        <title>Sequencing and chromosome-scale assembly of the giantPleurodeles waltlgenome.</title>
        <authorList>
            <person name="Brown T."/>
            <person name="Elewa A."/>
            <person name="Iarovenko S."/>
            <person name="Subramanian E."/>
            <person name="Araus A.J."/>
            <person name="Petzold A."/>
            <person name="Susuki M."/>
            <person name="Suzuki K.-i.T."/>
            <person name="Hayashi T."/>
            <person name="Toyoda A."/>
            <person name="Oliveira C."/>
            <person name="Osipova E."/>
            <person name="Leigh N.D."/>
            <person name="Simon A."/>
            <person name="Yun M.H."/>
        </authorList>
    </citation>
    <scope>NUCLEOTIDE SEQUENCE</scope>
    <source>
        <strain evidence="2">20211129_DDA</strain>
        <tissue evidence="2">Liver</tissue>
    </source>
</reference>